<keyword evidence="3 4" id="KW-0904">Protein phosphatase</keyword>
<dbReference type="PROSITE" id="PS51746">
    <property type="entry name" value="PPM_2"/>
    <property type="match status" value="1"/>
</dbReference>
<organism evidence="7 8">
    <name type="scientific">Heterorhabditis bacteriophora</name>
    <name type="common">Entomopathogenic nematode worm</name>
    <dbReference type="NCBI Taxonomy" id="37862"/>
    <lineage>
        <taxon>Eukaryota</taxon>
        <taxon>Metazoa</taxon>
        <taxon>Ecdysozoa</taxon>
        <taxon>Nematoda</taxon>
        <taxon>Chromadorea</taxon>
        <taxon>Rhabditida</taxon>
        <taxon>Rhabditina</taxon>
        <taxon>Rhabditomorpha</taxon>
        <taxon>Strongyloidea</taxon>
        <taxon>Heterorhabditidae</taxon>
        <taxon>Heterorhabditis</taxon>
    </lineage>
</organism>
<evidence type="ECO:0000313" key="8">
    <source>
        <dbReference type="WBParaSite" id="Hba_13245"/>
    </source>
</evidence>
<dbReference type="PROSITE" id="PS01032">
    <property type="entry name" value="PPM_1"/>
    <property type="match status" value="1"/>
</dbReference>
<dbReference type="InterPro" id="IPR000222">
    <property type="entry name" value="PP2C_BS"/>
</dbReference>
<dbReference type="InterPro" id="IPR036457">
    <property type="entry name" value="PPM-type-like_dom_sf"/>
</dbReference>
<dbReference type="InterPro" id="IPR015655">
    <property type="entry name" value="PP2C"/>
</dbReference>
<dbReference type="SMART" id="SM00332">
    <property type="entry name" value="PP2Cc"/>
    <property type="match status" value="1"/>
</dbReference>
<evidence type="ECO:0000256" key="2">
    <source>
        <dbReference type="ARBA" id="ARBA00022801"/>
    </source>
</evidence>
<evidence type="ECO:0000256" key="1">
    <source>
        <dbReference type="ARBA" id="ARBA00022723"/>
    </source>
</evidence>
<dbReference type="Gene3D" id="3.60.40.10">
    <property type="entry name" value="PPM-type phosphatase domain"/>
    <property type="match status" value="1"/>
</dbReference>
<keyword evidence="7" id="KW-1185">Reference proteome</keyword>
<dbReference type="PANTHER" id="PTHR47992">
    <property type="entry name" value="PROTEIN PHOSPHATASE"/>
    <property type="match status" value="1"/>
</dbReference>
<dbReference type="GO" id="GO:0007160">
    <property type="term" value="P:cell-matrix adhesion"/>
    <property type="evidence" value="ECO:0007669"/>
    <property type="project" value="InterPro"/>
</dbReference>
<dbReference type="WBParaSite" id="Hba_13245">
    <property type="protein sequence ID" value="Hba_13245"/>
    <property type="gene ID" value="Hba_13245"/>
</dbReference>
<dbReference type="GO" id="GO:0004722">
    <property type="term" value="F:protein serine/threonine phosphatase activity"/>
    <property type="evidence" value="ECO:0007669"/>
    <property type="project" value="InterPro"/>
</dbReference>
<evidence type="ECO:0000256" key="4">
    <source>
        <dbReference type="RuleBase" id="RU003465"/>
    </source>
</evidence>
<dbReference type="GO" id="GO:0046872">
    <property type="term" value="F:metal ion binding"/>
    <property type="evidence" value="ECO:0007669"/>
    <property type="project" value="UniProtKB-KW"/>
</dbReference>
<dbReference type="InterPro" id="IPR003886">
    <property type="entry name" value="NIDO_dom"/>
</dbReference>
<protein>
    <submittedName>
        <fullName evidence="8">PPM-type phosphatase domain-containing protein</fullName>
    </submittedName>
</protein>
<evidence type="ECO:0000313" key="7">
    <source>
        <dbReference type="Proteomes" id="UP000095283"/>
    </source>
</evidence>
<dbReference type="InterPro" id="IPR001932">
    <property type="entry name" value="PPM-type_phosphatase-like_dom"/>
</dbReference>
<proteinExistence type="inferred from homology"/>
<dbReference type="SUPFAM" id="SSF81606">
    <property type="entry name" value="PP2C-like"/>
    <property type="match status" value="1"/>
</dbReference>
<reference evidence="8" key="1">
    <citation type="submission" date="2016-11" db="UniProtKB">
        <authorList>
            <consortium name="WormBaseParasite"/>
        </authorList>
    </citation>
    <scope>IDENTIFICATION</scope>
</reference>
<dbReference type="Pfam" id="PF06119">
    <property type="entry name" value="NIDO"/>
    <property type="match status" value="1"/>
</dbReference>
<evidence type="ECO:0000259" key="6">
    <source>
        <dbReference type="PROSITE" id="PS51746"/>
    </source>
</evidence>
<accession>A0A1I7X777</accession>
<name>A0A1I7X777_HETBA</name>
<dbReference type="Proteomes" id="UP000095283">
    <property type="component" value="Unplaced"/>
</dbReference>
<keyword evidence="2 4" id="KW-0378">Hydrolase</keyword>
<dbReference type="AlphaFoldDB" id="A0A1I7X777"/>
<dbReference type="PROSITE" id="PS51220">
    <property type="entry name" value="NIDO"/>
    <property type="match status" value="1"/>
</dbReference>
<feature type="domain" description="NIDO" evidence="5">
    <location>
        <begin position="572"/>
        <end position="707"/>
    </location>
</feature>
<evidence type="ECO:0000256" key="3">
    <source>
        <dbReference type="ARBA" id="ARBA00022912"/>
    </source>
</evidence>
<comment type="similarity">
    <text evidence="4">Belongs to the PP2C family.</text>
</comment>
<evidence type="ECO:0000259" key="5">
    <source>
        <dbReference type="PROSITE" id="PS51220"/>
    </source>
</evidence>
<dbReference type="Pfam" id="PF00481">
    <property type="entry name" value="PP2C"/>
    <property type="match status" value="1"/>
</dbReference>
<dbReference type="SMART" id="SM00539">
    <property type="entry name" value="NIDO"/>
    <property type="match status" value="1"/>
</dbReference>
<dbReference type="CDD" id="cd00143">
    <property type="entry name" value="PP2Cc"/>
    <property type="match status" value="1"/>
</dbReference>
<feature type="domain" description="PPM-type phosphatase" evidence="6">
    <location>
        <begin position="183"/>
        <end position="443"/>
    </location>
</feature>
<sequence>MVSHSFIFDMISKLKNHLFSTYCGDMASEELTANGIRSEGGGDSDGNQKDETRKTLIDHLIEAFDDDEDDSTGYGAAVIRYRSPFLRVPKHDARFDAFNLVVENLINRLAPLWVAYSFAADYVENYTEQLNLESVEYVDGEYNAVDATMWCRHVTNNILEFAKKIIAGKIKVPDRPASWLQYPVAVESDKGRRSKQEDRMVAMPTLSLVFKDVVRTDVGLMAVFDGHGGAECSSYSAAHLPAEFASALNKDPISLENVLKTSLTQLDNRLSVRCEKEHWRSGTTAVVLAMDEKELVFAWVGDSAAYIMSLTGLTKVTKSHVPGDPDEARRVEADGGQLLYIQGELRVNGVLNLTRALGDVAGRPMISPKPDTLVVKRDASQILTILACDGISELYSNKEIFQMIEAFVLENNVEDYYELADFICRSAIEGGSVDNVTCVVTFLRPPKDLWEIFELAESQLFSQQNQNLQPQSNTHVFPDFGGEHYSTFTEYEGRYNYTMISTNGYISFAYFTDDSSTLRLGVDVDWPTQSDPAVIAPYLCKQRIQSGQGIDSKVYYRLEMRKSTGQNHDDREYISGRLHCLGKPSYFRCDDYSEQFLDALQKALQQGVVGASTFRAEAALVVTWKNLRPNIGSEEGLSTYQLIWMTDGLLSYTMINYYKLGYDASDFNGTVQVDLSDLTKQQPSSLATRSSVPHVVRGRYFHRVDDIVRPAGCSNKTGGTCM</sequence>
<keyword evidence="1" id="KW-0479">Metal-binding</keyword>